<evidence type="ECO:0000256" key="6">
    <source>
        <dbReference type="ARBA" id="ARBA00023237"/>
    </source>
</evidence>
<sequence>MKLTATRWLSLICLLLVLPVAPALGQSTTASITGSVVDQSGETIPGANVVAIHQPTGTQYGTATNAQGRFSILNMRVGGPYLVRASFVGYQTVEKTGVMLDLNEKATIDFQLRPKTEELEGVEVIAEREGVIDANRTGAATNIRQEQIDALPSISRSITDYARLTPQYTGGGSLAGNNDRYNSISVDGATLDDVFGLGDAVPGSQAGTQPISLDAIEEFQIDIAPYDVRKSGFTGGQINAVTKSGSNEFEGLVRYFGRNESFTGDLQGEGTGEFSRQYFIGNVGGPIIEDELFFFVNAEYVTQKNPQNTGIGPGPNNFQISGVDTRDYIDQVADISQNVYGYNPGGTSVISENQDSYKFLAKLDWNLNDNNRLTLRHNYVKGLDDSGLGRGENSFDFSSQLYQFSSVQNSTVLQLNTTLGDNMFNEARVVYTRIRDSRDIGDETFSDVTLVPSSDSQIQLGPGRFNQANRLDQDLVEITNDFSYVRGNHTFTLGTNNQIWSFSNLFIQDFYGQFEFEPLESDGDRVISALDAYERGQPTVYRYSYATEAAGTEKPIAEFTAFQVGLYAQDEWQALENLRLTFGLRADMPIIPDNPTFNPTAYEAFGVSTSSVATGNPIWSPRFGFNYSNDYLGEDFETQVRGGIGLFAGDPPFVWISNQFSNTGADFVRIEERFGYDDYYDGPNDTPGRRFVPTDLGENTREKLPRAGDNALITPVATTEINVISDDFKYPQVFRTNLAIDQQLPNGFAVTLEGLYSSTVNGVTFTNLNYEQTDESKYGRPIYGQTVSPRFTNALLLKNTNKGYSYSGTIQLQRQVREGLSGSLSYTLNEARSVNTGSSSRAISNWQFNENVDVNNPRLGRTDQALRHRVLGTLNYRLEYLDRFATTVGLIYDGRSGQPFSWIYAGNANGDTQSFNDLVYVPEGPNDVVLESENWESMNAFINAWDGLDDYRGGFTKRNIDMGPWSHQIDLQISQNIVTYQQQKLEITATMENVLNWINDDWGRQQFVQFQNSVAWDFSGYVESADVGSELGGRILTQDDVGKPIVSFDESNLQETASDELFQTSNIGSRWQVQLGLRYTF</sequence>
<gene>
    <name evidence="9" type="ORF">CRI94_05490</name>
</gene>
<proteinExistence type="predicted"/>
<keyword evidence="5" id="KW-0472">Membrane</keyword>
<evidence type="ECO:0000256" key="3">
    <source>
        <dbReference type="ARBA" id="ARBA00022452"/>
    </source>
</evidence>
<dbReference type="GO" id="GO:0015344">
    <property type="term" value="F:siderophore uptake transmembrane transporter activity"/>
    <property type="evidence" value="ECO:0007669"/>
    <property type="project" value="TreeGrafter"/>
</dbReference>
<dbReference type="InterPro" id="IPR039426">
    <property type="entry name" value="TonB-dep_rcpt-like"/>
</dbReference>
<dbReference type="OrthoDB" id="9768147at2"/>
<feature type="domain" description="TonB-dependent transporter Oar-like beta-barrel" evidence="8">
    <location>
        <begin position="241"/>
        <end position="999"/>
    </location>
</feature>
<evidence type="ECO:0000256" key="1">
    <source>
        <dbReference type="ARBA" id="ARBA00004571"/>
    </source>
</evidence>
<dbReference type="Proteomes" id="UP000220102">
    <property type="component" value="Unassembled WGS sequence"/>
</dbReference>
<dbReference type="InterPro" id="IPR036942">
    <property type="entry name" value="Beta-barrel_TonB_sf"/>
</dbReference>
<name>A0A2A8D0I4_9BACT</name>
<dbReference type="SUPFAM" id="SSF49464">
    <property type="entry name" value="Carboxypeptidase regulatory domain-like"/>
    <property type="match status" value="1"/>
</dbReference>
<organism evidence="9 10">
    <name type="scientific">Longibacter salinarum</name>
    <dbReference type="NCBI Taxonomy" id="1850348"/>
    <lineage>
        <taxon>Bacteria</taxon>
        <taxon>Pseudomonadati</taxon>
        <taxon>Rhodothermota</taxon>
        <taxon>Rhodothermia</taxon>
        <taxon>Rhodothermales</taxon>
        <taxon>Salisaetaceae</taxon>
        <taxon>Longibacter</taxon>
    </lineage>
</organism>
<protein>
    <recommendedName>
        <fullName evidence="8">TonB-dependent transporter Oar-like beta-barrel domain-containing protein</fullName>
    </recommendedName>
</protein>
<dbReference type="InterPro" id="IPR008969">
    <property type="entry name" value="CarboxyPept-like_regulatory"/>
</dbReference>
<dbReference type="Gene3D" id="2.60.40.1120">
    <property type="entry name" value="Carboxypeptidase-like, regulatory domain"/>
    <property type="match status" value="1"/>
</dbReference>
<dbReference type="RefSeq" id="WP_098074850.1">
    <property type="nucleotide sequence ID" value="NZ_PDEQ01000002.1"/>
</dbReference>
<dbReference type="PANTHER" id="PTHR30069:SF46">
    <property type="entry name" value="OAR PROTEIN"/>
    <property type="match status" value="1"/>
</dbReference>
<dbReference type="Pfam" id="PF25183">
    <property type="entry name" value="OMP_b-brl_4"/>
    <property type="match status" value="1"/>
</dbReference>
<dbReference type="Pfam" id="PF13620">
    <property type="entry name" value="CarboxypepD_reg"/>
    <property type="match status" value="1"/>
</dbReference>
<dbReference type="GO" id="GO:0009279">
    <property type="term" value="C:cell outer membrane"/>
    <property type="evidence" value="ECO:0007669"/>
    <property type="project" value="UniProtKB-SubCell"/>
</dbReference>
<evidence type="ECO:0000313" key="10">
    <source>
        <dbReference type="Proteomes" id="UP000220102"/>
    </source>
</evidence>
<evidence type="ECO:0000256" key="2">
    <source>
        <dbReference type="ARBA" id="ARBA00022448"/>
    </source>
</evidence>
<keyword evidence="3" id="KW-1134">Transmembrane beta strand</keyword>
<dbReference type="InterPro" id="IPR057601">
    <property type="entry name" value="Oar-like_b-barrel"/>
</dbReference>
<feature type="chain" id="PRO_5013309792" description="TonB-dependent transporter Oar-like beta-barrel domain-containing protein" evidence="7">
    <location>
        <begin position="26"/>
        <end position="1081"/>
    </location>
</feature>
<keyword evidence="10" id="KW-1185">Reference proteome</keyword>
<dbReference type="SUPFAM" id="SSF56935">
    <property type="entry name" value="Porins"/>
    <property type="match status" value="1"/>
</dbReference>
<dbReference type="AlphaFoldDB" id="A0A2A8D0I4"/>
<accession>A0A2A8D0I4</accession>
<comment type="subcellular location">
    <subcellularLocation>
        <location evidence="1">Cell outer membrane</location>
        <topology evidence="1">Multi-pass membrane protein</topology>
    </subcellularLocation>
</comment>
<evidence type="ECO:0000259" key="8">
    <source>
        <dbReference type="Pfam" id="PF25183"/>
    </source>
</evidence>
<keyword evidence="4" id="KW-0812">Transmembrane</keyword>
<evidence type="ECO:0000313" key="9">
    <source>
        <dbReference type="EMBL" id="PEN14479.1"/>
    </source>
</evidence>
<dbReference type="GO" id="GO:0044718">
    <property type="term" value="P:siderophore transmembrane transport"/>
    <property type="evidence" value="ECO:0007669"/>
    <property type="project" value="TreeGrafter"/>
</dbReference>
<dbReference type="Gene3D" id="2.40.170.20">
    <property type="entry name" value="TonB-dependent receptor, beta-barrel domain"/>
    <property type="match status" value="1"/>
</dbReference>
<evidence type="ECO:0000256" key="7">
    <source>
        <dbReference type="SAM" id="SignalP"/>
    </source>
</evidence>
<evidence type="ECO:0000256" key="5">
    <source>
        <dbReference type="ARBA" id="ARBA00023136"/>
    </source>
</evidence>
<keyword evidence="2" id="KW-0813">Transport</keyword>
<dbReference type="PANTHER" id="PTHR30069">
    <property type="entry name" value="TONB-DEPENDENT OUTER MEMBRANE RECEPTOR"/>
    <property type="match status" value="1"/>
</dbReference>
<comment type="caution">
    <text evidence="9">The sequence shown here is derived from an EMBL/GenBank/DDBJ whole genome shotgun (WGS) entry which is preliminary data.</text>
</comment>
<reference evidence="9 10" key="1">
    <citation type="submission" date="2017-10" db="EMBL/GenBank/DDBJ databases">
        <title>Draft genome of Longibacter Salinarum.</title>
        <authorList>
            <person name="Goh K.M."/>
            <person name="Shamsir M.S."/>
            <person name="Lim S.W."/>
        </authorList>
    </citation>
    <scope>NUCLEOTIDE SEQUENCE [LARGE SCALE GENOMIC DNA]</scope>
    <source>
        <strain evidence="9 10">KCTC 52045</strain>
    </source>
</reference>
<dbReference type="EMBL" id="PDEQ01000002">
    <property type="protein sequence ID" value="PEN14479.1"/>
    <property type="molecule type" value="Genomic_DNA"/>
</dbReference>
<keyword evidence="7" id="KW-0732">Signal</keyword>
<evidence type="ECO:0000256" key="4">
    <source>
        <dbReference type="ARBA" id="ARBA00022692"/>
    </source>
</evidence>
<keyword evidence="6" id="KW-0998">Cell outer membrane</keyword>
<feature type="signal peptide" evidence="7">
    <location>
        <begin position="1"/>
        <end position="25"/>
    </location>
</feature>